<dbReference type="GO" id="GO:0045892">
    <property type="term" value="P:negative regulation of DNA-templated transcription"/>
    <property type="evidence" value="ECO:0007669"/>
    <property type="project" value="InterPro"/>
</dbReference>
<dbReference type="Pfam" id="PF02909">
    <property type="entry name" value="TetR_C_1"/>
    <property type="match status" value="1"/>
</dbReference>
<name>A0A8J3YZ85_9ACTN</name>
<dbReference type="PANTHER" id="PTHR30055:SF151">
    <property type="entry name" value="TRANSCRIPTIONAL REGULATORY PROTEIN"/>
    <property type="match status" value="1"/>
</dbReference>
<dbReference type="InterPro" id="IPR050109">
    <property type="entry name" value="HTH-type_TetR-like_transc_reg"/>
</dbReference>
<dbReference type="SUPFAM" id="SSF46689">
    <property type="entry name" value="Homeodomain-like"/>
    <property type="match status" value="1"/>
</dbReference>
<gene>
    <name evidence="6" type="ORF">Vau01_019820</name>
</gene>
<dbReference type="PROSITE" id="PS50977">
    <property type="entry name" value="HTH_TETR_2"/>
    <property type="match status" value="1"/>
</dbReference>
<evidence type="ECO:0000256" key="2">
    <source>
        <dbReference type="ARBA" id="ARBA00023125"/>
    </source>
</evidence>
<keyword evidence="1" id="KW-0805">Transcription regulation</keyword>
<evidence type="ECO:0000313" key="7">
    <source>
        <dbReference type="Proteomes" id="UP000612585"/>
    </source>
</evidence>
<evidence type="ECO:0000256" key="4">
    <source>
        <dbReference type="PROSITE-ProRule" id="PRU00335"/>
    </source>
</evidence>
<dbReference type="SUPFAM" id="SSF48498">
    <property type="entry name" value="Tetracyclin repressor-like, C-terminal domain"/>
    <property type="match status" value="1"/>
</dbReference>
<dbReference type="InterPro" id="IPR009057">
    <property type="entry name" value="Homeodomain-like_sf"/>
</dbReference>
<protein>
    <submittedName>
        <fullName evidence="6">TetR family transcriptional regulator</fullName>
    </submittedName>
</protein>
<dbReference type="AlphaFoldDB" id="A0A8J3YZ85"/>
<keyword evidence="3" id="KW-0804">Transcription</keyword>
<dbReference type="GO" id="GO:0003700">
    <property type="term" value="F:DNA-binding transcription factor activity"/>
    <property type="evidence" value="ECO:0007669"/>
    <property type="project" value="TreeGrafter"/>
</dbReference>
<dbReference type="Proteomes" id="UP000612585">
    <property type="component" value="Unassembled WGS sequence"/>
</dbReference>
<keyword evidence="2 4" id="KW-0238">DNA-binding</keyword>
<feature type="domain" description="HTH tetR-type" evidence="5">
    <location>
        <begin position="6"/>
        <end position="66"/>
    </location>
</feature>
<dbReference type="InterPro" id="IPR004111">
    <property type="entry name" value="Repressor_TetR_C"/>
</dbReference>
<accession>A0A8J3YZ85</accession>
<comment type="caution">
    <text evidence="6">The sequence shown here is derived from an EMBL/GenBank/DDBJ whole genome shotgun (WGS) entry which is preliminary data.</text>
</comment>
<proteinExistence type="predicted"/>
<evidence type="ECO:0000313" key="6">
    <source>
        <dbReference type="EMBL" id="GIJ54466.1"/>
    </source>
</evidence>
<keyword evidence="7" id="KW-1185">Reference proteome</keyword>
<sequence>MGRTAQISRATILTAGLAIADEHGLPAVTMQAVARRLRVTPMALYRHVANKDDLLDGLVERLLAEVLPPAAELPWHQRLTTAAHGIRATATRHPDVFALLLSRPVRTAEALGVRESIYAALREAGLEPAQIPRTERLLSTAILGFAASEAAGRFSHHAAAVRDADFACLLTWLRHLIDHTADPGCRR</sequence>
<evidence type="ECO:0000259" key="5">
    <source>
        <dbReference type="PROSITE" id="PS50977"/>
    </source>
</evidence>
<dbReference type="InterPro" id="IPR001647">
    <property type="entry name" value="HTH_TetR"/>
</dbReference>
<dbReference type="EMBL" id="BOPG01000012">
    <property type="protein sequence ID" value="GIJ54466.1"/>
    <property type="molecule type" value="Genomic_DNA"/>
</dbReference>
<dbReference type="InterPro" id="IPR036271">
    <property type="entry name" value="Tet_transcr_reg_TetR-rel_C_sf"/>
</dbReference>
<dbReference type="GO" id="GO:0000976">
    <property type="term" value="F:transcription cis-regulatory region binding"/>
    <property type="evidence" value="ECO:0007669"/>
    <property type="project" value="TreeGrafter"/>
</dbReference>
<dbReference type="Pfam" id="PF00440">
    <property type="entry name" value="TetR_N"/>
    <property type="match status" value="1"/>
</dbReference>
<dbReference type="PANTHER" id="PTHR30055">
    <property type="entry name" value="HTH-TYPE TRANSCRIPTIONAL REGULATOR RUTR"/>
    <property type="match status" value="1"/>
</dbReference>
<feature type="DNA-binding region" description="H-T-H motif" evidence="4">
    <location>
        <begin position="29"/>
        <end position="48"/>
    </location>
</feature>
<dbReference type="RefSeq" id="WP_203989541.1">
    <property type="nucleotide sequence ID" value="NZ_BOPG01000012.1"/>
</dbReference>
<dbReference type="Gene3D" id="1.10.357.10">
    <property type="entry name" value="Tetracycline Repressor, domain 2"/>
    <property type="match status" value="1"/>
</dbReference>
<evidence type="ECO:0000256" key="3">
    <source>
        <dbReference type="ARBA" id="ARBA00023163"/>
    </source>
</evidence>
<evidence type="ECO:0000256" key="1">
    <source>
        <dbReference type="ARBA" id="ARBA00023015"/>
    </source>
</evidence>
<organism evidence="6 7">
    <name type="scientific">Virgisporangium aurantiacum</name>
    <dbReference type="NCBI Taxonomy" id="175570"/>
    <lineage>
        <taxon>Bacteria</taxon>
        <taxon>Bacillati</taxon>
        <taxon>Actinomycetota</taxon>
        <taxon>Actinomycetes</taxon>
        <taxon>Micromonosporales</taxon>
        <taxon>Micromonosporaceae</taxon>
        <taxon>Virgisporangium</taxon>
    </lineage>
</organism>
<reference evidence="6" key="1">
    <citation type="submission" date="2021-01" db="EMBL/GenBank/DDBJ databases">
        <title>Whole genome shotgun sequence of Virgisporangium aurantiacum NBRC 16421.</title>
        <authorList>
            <person name="Komaki H."/>
            <person name="Tamura T."/>
        </authorList>
    </citation>
    <scope>NUCLEOTIDE SEQUENCE</scope>
    <source>
        <strain evidence="6">NBRC 16421</strain>
    </source>
</reference>